<evidence type="ECO:0000313" key="3">
    <source>
        <dbReference type="Proteomes" id="UP001301152"/>
    </source>
</evidence>
<proteinExistence type="predicted"/>
<reference evidence="2 3" key="1">
    <citation type="submission" date="2022-11" db="EMBL/GenBank/DDBJ databases">
        <title>Genome sequencing of Acetobacter type strain.</title>
        <authorList>
            <person name="Heo J."/>
            <person name="Lee D."/>
            <person name="Han B.-H."/>
            <person name="Hong S.-B."/>
            <person name="Kwon S.-W."/>
        </authorList>
    </citation>
    <scope>NUCLEOTIDE SEQUENCE [LARGE SCALE GENOMIC DNA]</scope>
    <source>
        <strain evidence="2 3">KACC 21253</strain>
    </source>
</reference>
<accession>A0ABT3QDD4</accession>
<feature type="region of interest" description="Disordered" evidence="1">
    <location>
        <begin position="113"/>
        <end position="141"/>
    </location>
</feature>
<dbReference type="RefSeq" id="WP_173559046.1">
    <property type="nucleotide sequence ID" value="NZ_JAPIUZ010000001.1"/>
</dbReference>
<dbReference type="Proteomes" id="UP001301152">
    <property type="component" value="Unassembled WGS sequence"/>
</dbReference>
<organism evidence="2 3">
    <name type="scientific">Acetobacter thailandicus</name>
    <dbReference type="NCBI Taxonomy" id="1502842"/>
    <lineage>
        <taxon>Bacteria</taxon>
        <taxon>Pseudomonadati</taxon>
        <taxon>Pseudomonadota</taxon>
        <taxon>Alphaproteobacteria</taxon>
        <taxon>Acetobacterales</taxon>
        <taxon>Acetobacteraceae</taxon>
        <taxon>Acetobacter</taxon>
    </lineage>
</organism>
<evidence type="ECO:0000256" key="1">
    <source>
        <dbReference type="SAM" id="MobiDB-lite"/>
    </source>
</evidence>
<protein>
    <submittedName>
        <fullName evidence="2">Uncharacterized protein</fullName>
    </submittedName>
</protein>
<name>A0ABT3QDD4_9PROT</name>
<keyword evidence="3" id="KW-1185">Reference proteome</keyword>
<evidence type="ECO:0000313" key="2">
    <source>
        <dbReference type="EMBL" id="MCX2563296.1"/>
    </source>
</evidence>
<gene>
    <name evidence="2" type="ORF">OQ497_04875</name>
</gene>
<sequence>MARIRSIHPGIYTDESFATLSMAARILIIGIWNHADDGGGFEWKPLSLKMKIFPADNIDVSELLHELEAGDVIKKYEVDGKNYGAVRNFGKWQRPKKPSRFCPMPEPVRNYTCTNDDKNETSSELDASEATNNGNQFRTSSEPVRKFNFRREEGRKVIVIHPHYVRMARRRRPETNRFVRPGARSKLYREPDQ</sequence>
<dbReference type="EMBL" id="JAPIUZ010000001">
    <property type="protein sequence ID" value="MCX2563296.1"/>
    <property type="molecule type" value="Genomic_DNA"/>
</dbReference>
<feature type="compositionally biased region" description="Polar residues" evidence="1">
    <location>
        <begin position="122"/>
        <end position="141"/>
    </location>
</feature>
<comment type="caution">
    <text evidence="2">The sequence shown here is derived from an EMBL/GenBank/DDBJ whole genome shotgun (WGS) entry which is preliminary data.</text>
</comment>